<dbReference type="RefSeq" id="WP_088907466.1">
    <property type="nucleotide sequence ID" value="NZ_CP018145.1"/>
</dbReference>
<dbReference type="PANTHER" id="PTHR48079:SF6">
    <property type="entry name" value="NAD(P)-BINDING DOMAIN-CONTAINING PROTEIN-RELATED"/>
    <property type="match status" value="1"/>
</dbReference>
<evidence type="ECO:0000259" key="1">
    <source>
        <dbReference type="Pfam" id="PF01370"/>
    </source>
</evidence>
<gene>
    <name evidence="2" type="ORF">BP422_08935</name>
</gene>
<protein>
    <submittedName>
        <fullName evidence="2">Nucleoside-diphosphate sugar epimerase</fullName>
    </submittedName>
</protein>
<dbReference type="KEGG" id="bfm:BP422_08935"/>
<dbReference type="Pfam" id="PF01370">
    <property type="entry name" value="Epimerase"/>
    <property type="match status" value="1"/>
</dbReference>
<dbReference type="GO" id="GO:0005737">
    <property type="term" value="C:cytoplasm"/>
    <property type="evidence" value="ECO:0007669"/>
    <property type="project" value="TreeGrafter"/>
</dbReference>
<sequence>MNVFLTGITGYVGSVVAEHFQSLGYQVAGLVRSEEKAELLLSKGFTPIIGDLADTTLLTESVKKFDGVIHMAISHTPDMEKLDVAAVQAMLDGLEGTGKPFIYTSGTLIYNDTYDNVVDEDSPLHPLPFLQWKANQEQVVLGAAKRNIRTIVIRPTLVYGRGGGLVQATIQRTKLSQSANYINDGQMAWSTIAVDDLARLYECAYLRAQPGSLFNATSKEMITTKELMTSIAKIAGIEKVQSWSYEDAAKELGPAAWGASINQRISGLRAEQQLHWSPSANSLLKELEQGSYQNNKKP</sequence>
<dbReference type="InterPro" id="IPR001509">
    <property type="entry name" value="Epimerase_deHydtase"/>
</dbReference>
<dbReference type="Proteomes" id="UP000197781">
    <property type="component" value="Chromosome"/>
</dbReference>
<dbReference type="GO" id="GO:0004029">
    <property type="term" value="F:aldehyde dehydrogenase (NAD+) activity"/>
    <property type="evidence" value="ECO:0007669"/>
    <property type="project" value="TreeGrafter"/>
</dbReference>
<reference evidence="2 3" key="1">
    <citation type="submission" date="2016-11" db="EMBL/GenBank/DDBJ databases">
        <authorList>
            <person name="Jaros S."/>
            <person name="Januszkiewicz K."/>
            <person name="Wedrychowicz H."/>
        </authorList>
    </citation>
    <scope>NUCLEOTIDE SEQUENCE [LARGE SCALE GENOMIC DNA]</scope>
    <source>
        <strain evidence="2 3">NF2</strain>
    </source>
</reference>
<feature type="domain" description="NAD-dependent epimerase/dehydratase" evidence="1">
    <location>
        <begin position="3"/>
        <end position="209"/>
    </location>
</feature>
<name>A0A220MGJ1_9BACL</name>
<dbReference type="InterPro" id="IPR051783">
    <property type="entry name" value="NAD(P)-dependent_oxidoreduct"/>
</dbReference>
<dbReference type="InterPro" id="IPR036291">
    <property type="entry name" value="NAD(P)-bd_dom_sf"/>
</dbReference>
<dbReference type="Gene3D" id="3.40.50.720">
    <property type="entry name" value="NAD(P)-binding Rossmann-like Domain"/>
    <property type="match status" value="1"/>
</dbReference>
<proteinExistence type="predicted"/>
<dbReference type="AlphaFoldDB" id="A0A220MGJ1"/>
<dbReference type="EMBL" id="CP018145">
    <property type="protein sequence ID" value="ASJ53670.1"/>
    <property type="molecule type" value="Genomic_DNA"/>
</dbReference>
<dbReference type="SUPFAM" id="SSF51735">
    <property type="entry name" value="NAD(P)-binding Rossmann-fold domains"/>
    <property type="match status" value="1"/>
</dbReference>
<evidence type="ECO:0000313" key="3">
    <source>
        <dbReference type="Proteomes" id="UP000197781"/>
    </source>
</evidence>
<accession>A0A220MGJ1</accession>
<organism evidence="2 3">
    <name type="scientific">Brevibacillus formosus</name>
    <dbReference type="NCBI Taxonomy" id="54913"/>
    <lineage>
        <taxon>Bacteria</taxon>
        <taxon>Bacillati</taxon>
        <taxon>Bacillota</taxon>
        <taxon>Bacilli</taxon>
        <taxon>Bacillales</taxon>
        <taxon>Paenibacillaceae</taxon>
        <taxon>Brevibacillus</taxon>
    </lineage>
</organism>
<dbReference type="PANTHER" id="PTHR48079">
    <property type="entry name" value="PROTEIN YEEZ"/>
    <property type="match status" value="1"/>
</dbReference>
<evidence type="ECO:0000313" key="2">
    <source>
        <dbReference type="EMBL" id="ASJ53670.1"/>
    </source>
</evidence>